<proteinExistence type="predicted"/>
<evidence type="ECO:0000313" key="17">
    <source>
        <dbReference type="EMBL" id="TRM67591.1"/>
    </source>
</evidence>
<evidence type="ECO:0000256" key="11">
    <source>
        <dbReference type="ARBA" id="ARBA00023326"/>
    </source>
</evidence>
<feature type="chain" id="PRO_5022082508" description="chitin deacetylase" evidence="15">
    <location>
        <begin position="19"/>
        <end position="444"/>
    </location>
</feature>
<dbReference type="EMBL" id="VDMD01000002">
    <property type="protein sequence ID" value="TRM67591.1"/>
    <property type="molecule type" value="Genomic_DNA"/>
</dbReference>
<keyword evidence="4" id="KW-0336">GPI-anchor</keyword>
<evidence type="ECO:0000256" key="2">
    <source>
        <dbReference type="ARBA" id="ARBA00004609"/>
    </source>
</evidence>
<feature type="domain" description="NodB homology" evidence="16">
    <location>
        <begin position="144"/>
        <end position="330"/>
    </location>
</feature>
<dbReference type="GO" id="GO:0005886">
    <property type="term" value="C:plasma membrane"/>
    <property type="evidence" value="ECO:0007669"/>
    <property type="project" value="UniProtKB-SubCell"/>
</dbReference>
<reference evidence="17 18" key="1">
    <citation type="journal article" date="2019" name="New Phytol.">
        <title>Comparative genomics reveals unique wood-decay strategies and fruiting body development in the Schizophyllaceae.</title>
        <authorList>
            <person name="Almasi E."/>
            <person name="Sahu N."/>
            <person name="Krizsan K."/>
            <person name="Balint B."/>
            <person name="Kovacs G.M."/>
            <person name="Kiss B."/>
            <person name="Cseklye J."/>
            <person name="Drula E."/>
            <person name="Henrissat B."/>
            <person name="Nagy I."/>
            <person name="Chovatia M."/>
            <person name="Adam C."/>
            <person name="LaButti K."/>
            <person name="Lipzen A."/>
            <person name="Riley R."/>
            <person name="Grigoriev I.V."/>
            <person name="Nagy L.G."/>
        </authorList>
    </citation>
    <scope>NUCLEOTIDE SEQUENCE [LARGE SCALE GENOMIC DNA]</scope>
    <source>
        <strain evidence="17 18">NL-1724</strain>
    </source>
</reference>
<keyword evidence="6" id="KW-0472">Membrane</keyword>
<protein>
    <recommendedName>
        <fullName evidence="12">chitin deacetylase</fullName>
        <ecNumber evidence="12">3.5.1.41</ecNumber>
    </recommendedName>
</protein>
<dbReference type="SUPFAM" id="SSF88713">
    <property type="entry name" value="Glycoside hydrolase/deacetylase"/>
    <property type="match status" value="1"/>
</dbReference>
<keyword evidence="11" id="KW-0624">Polysaccharide degradation</keyword>
<evidence type="ECO:0000256" key="8">
    <source>
        <dbReference type="ARBA" id="ARBA00023285"/>
    </source>
</evidence>
<dbReference type="InterPro" id="IPR011330">
    <property type="entry name" value="Glyco_hydro/deAcase_b/a-brl"/>
</dbReference>
<evidence type="ECO:0000259" key="16">
    <source>
        <dbReference type="PROSITE" id="PS51677"/>
    </source>
</evidence>
<evidence type="ECO:0000256" key="1">
    <source>
        <dbReference type="ARBA" id="ARBA00001941"/>
    </source>
</evidence>
<dbReference type="GO" id="GO:0098552">
    <property type="term" value="C:side of membrane"/>
    <property type="evidence" value="ECO:0007669"/>
    <property type="project" value="UniProtKB-KW"/>
</dbReference>
<feature type="region of interest" description="Disordered" evidence="14">
    <location>
        <begin position="366"/>
        <end position="421"/>
    </location>
</feature>
<dbReference type="AlphaFoldDB" id="A0A550CS35"/>
<dbReference type="OrthoDB" id="407355at2759"/>
<dbReference type="STRING" id="97359.A0A550CS35"/>
<dbReference type="PANTHER" id="PTHR10587">
    <property type="entry name" value="GLYCOSYL TRANSFERASE-RELATED"/>
    <property type="match status" value="1"/>
</dbReference>
<evidence type="ECO:0000256" key="9">
    <source>
        <dbReference type="ARBA" id="ARBA00023288"/>
    </source>
</evidence>
<dbReference type="PROSITE" id="PS51677">
    <property type="entry name" value="NODB"/>
    <property type="match status" value="1"/>
</dbReference>
<dbReference type="EC" id="3.5.1.41" evidence="12"/>
<evidence type="ECO:0000256" key="10">
    <source>
        <dbReference type="ARBA" id="ARBA00023316"/>
    </source>
</evidence>
<evidence type="ECO:0000256" key="13">
    <source>
        <dbReference type="ARBA" id="ARBA00048494"/>
    </source>
</evidence>
<evidence type="ECO:0000313" key="18">
    <source>
        <dbReference type="Proteomes" id="UP000320762"/>
    </source>
</evidence>
<keyword evidence="15" id="KW-0732">Signal</keyword>
<keyword evidence="10" id="KW-0961">Cell wall biogenesis/degradation</keyword>
<evidence type="ECO:0000256" key="12">
    <source>
        <dbReference type="ARBA" id="ARBA00024056"/>
    </source>
</evidence>
<gene>
    <name evidence="17" type="ORF">BD626DRAFT_564513</name>
</gene>
<dbReference type="GO" id="GO:0071555">
    <property type="term" value="P:cell wall organization"/>
    <property type="evidence" value="ECO:0007669"/>
    <property type="project" value="UniProtKB-KW"/>
</dbReference>
<dbReference type="GO" id="GO:0006032">
    <property type="term" value="P:chitin catabolic process"/>
    <property type="evidence" value="ECO:0007669"/>
    <property type="project" value="UniProtKB-KW"/>
</dbReference>
<comment type="cofactor">
    <cofactor evidence="1">
        <name>Co(2+)</name>
        <dbReference type="ChEBI" id="CHEBI:48828"/>
    </cofactor>
</comment>
<keyword evidence="4" id="KW-0325">Glycoprotein</keyword>
<dbReference type="InterPro" id="IPR002509">
    <property type="entry name" value="NODB_dom"/>
</dbReference>
<dbReference type="Proteomes" id="UP000320762">
    <property type="component" value="Unassembled WGS sequence"/>
</dbReference>
<keyword evidence="8" id="KW-0170">Cobalt</keyword>
<organism evidence="17 18">
    <name type="scientific">Schizophyllum amplum</name>
    <dbReference type="NCBI Taxonomy" id="97359"/>
    <lineage>
        <taxon>Eukaryota</taxon>
        <taxon>Fungi</taxon>
        <taxon>Dikarya</taxon>
        <taxon>Basidiomycota</taxon>
        <taxon>Agaricomycotina</taxon>
        <taxon>Agaricomycetes</taxon>
        <taxon>Agaricomycetidae</taxon>
        <taxon>Agaricales</taxon>
        <taxon>Schizophyllaceae</taxon>
        <taxon>Schizophyllum</taxon>
    </lineage>
</organism>
<evidence type="ECO:0000256" key="7">
    <source>
        <dbReference type="ARBA" id="ARBA00023277"/>
    </source>
</evidence>
<keyword evidence="9" id="KW-0449">Lipoprotein</keyword>
<keyword evidence="3" id="KW-1003">Cell membrane</keyword>
<comment type="caution">
    <text evidence="17">The sequence shown here is derived from an EMBL/GenBank/DDBJ whole genome shotgun (WGS) entry which is preliminary data.</text>
</comment>
<dbReference type="GO" id="GO:0000272">
    <property type="term" value="P:polysaccharide catabolic process"/>
    <property type="evidence" value="ECO:0007669"/>
    <property type="project" value="UniProtKB-KW"/>
</dbReference>
<evidence type="ECO:0000256" key="14">
    <source>
        <dbReference type="SAM" id="MobiDB-lite"/>
    </source>
</evidence>
<feature type="region of interest" description="Disordered" evidence="14">
    <location>
        <begin position="52"/>
        <end position="79"/>
    </location>
</feature>
<feature type="signal peptide" evidence="15">
    <location>
        <begin position="1"/>
        <end position="18"/>
    </location>
</feature>
<keyword evidence="18" id="KW-1185">Reference proteome</keyword>
<dbReference type="Gene3D" id="3.20.20.370">
    <property type="entry name" value="Glycoside hydrolase/deacetylase"/>
    <property type="match status" value="1"/>
</dbReference>
<dbReference type="GO" id="GO:0009272">
    <property type="term" value="P:fungal-type cell wall biogenesis"/>
    <property type="evidence" value="ECO:0007669"/>
    <property type="project" value="UniProtKB-ARBA"/>
</dbReference>
<accession>A0A550CS35</accession>
<comment type="catalytic activity">
    <reaction evidence="13">
        <text>[(1-&gt;4)-N-acetyl-beta-D-glucosaminyl](n) + n H2O = chitosan + n acetate</text>
        <dbReference type="Rhea" id="RHEA:10464"/>
        <dbReference type="Rhea" id="RHEA-COMP:9593"/>
        <dbReference type="Rhea" id="RHEA-COMP:9597"/>
        <dbReference type="ChEBI" id="CHEBI:15377"/>
        <dbReference type="ChEBI" id="CHEBI:17029"/>
        <dbReference type="ChEBI" id="CHEBI:30089"/>
        <dbReference type="ChEBI" id="CHEBI:57704"/>
        <dbReference type="EC" id="3.5.1.41"/>
    </reaction>
    <physiologicalReaction direction="left-to-right" evidence="13">
        <dbReference type="Rhea" id="RHEA:10465"/>
    </physiologicalReaction>
</comment>
<keyword evidence="7" id="KW-0119">Carbohydrate metabolism</keyword>
<dbReference type="GO" id="GO:0004099">
    <property type="term" value="F:chitin deacetylase activity"/>
    <property type="evidence" value="ECO:0007669"/>
    <property type="project" value="UniProtKB-EC"/>
</dbReference>
<evidence type="ECO:0000256" key="3">
    <source>
        <dbReference type="ARBA" id="ARBA00022475"/>
    </source>
</evidence>
<evidence type="ECO:0000256" key="5">
    <source>
        <dbReference type="ARBA" id="ARBA00023024"/>
    </source>
</evidence>
<dbReference type="PANTHER" id="PTHR10587:SF135">
    <property type="entry name" value="CHITIN DEACETYLASE 3"/>
    <property type="match status" value="1"/>
</dbReference>
<sequence length="444" mass="47254">MKAFGIAQVLLCASVASAAFAPTPTHEEHAHVSRRRTDKRWYHESDHPVHKLFSRGDGDLPEVGSPEWQAPYPTSTPVTSDIPQDWLDALKAAVDAGKIPDIPIPTIVDDSPVYPAGSDPNGPEICSAFEKCRSDDIIWDAPDNTFGVGFDDGPYEGTDLLMDFLESQNQSATHFVIGMYILFNPDGFMRLFNAGDDIAVHTWTHPHMSSLSNEDLVAQFGYTMQIIHDSTGGRVPRYWRPPYGDADNRVFAIAKEVFGMEAILWNQDTEDWSLTTGGTTPEKINASMTEWLTGPKSPGLIVLEHELSNASSQAFIDAYPVMLQNGWETVSVVELAPNFAGTYQNSEDNTADVTSASILAVASTPASASGSESSSMSGSSTGSASGTTTGSATHVGTGTASANPSGTSAADSTSSNSNAGHSLQTPLNLAAMLPLALTGFLFAA</sequence>
<dbReference type="Pfam" id="PF01522">
    <property type="entry name" value="Polysacc_deac_1"/>
    <property type="match status" value="1"/>
</dbReference>
<comment type="subcellular location">
    <subcellularLocation>
        <location evidence="2">Cell membrane</location>
        <topology evidence="2">Lipid-anchor</topology>
        <topology evidence="2">GPI-anchor</topology>
    </subcellularLocation>
</comment>
<name>A0A550CS35_9AGAR</name>
<dbReference type="InterPro" id="IPR050248">
    <property type="entry name" value="Polysacc_deacetylase_ArnD"/>
</dbReference>
<evidence type="ECO:0000256" key="4">
    <source>
        <dbReference type="ARBA" id="ARBA00022622"/>
    </source>
</evidence>
<evidence type="ECO:0000256" key="15">
    <source>
        <dbReference type="SAM" id="SignalP"/>
    </source>
</evidence>
<keyword evidence="5" id="KW-0146">Chitin degradation</keyword>
<evidence type="ECO:0000256" key="6">
    <source>
        <dbReference type="ARBA" id="ARBA00023136"/>
    </source>
</evidence>